<keyword evidence="1" id="KW-0472">Membrane</keyword>
<feature type="coiled-coil region" evidence="2">
    <location>
        <begin position="24"/>
        <end position="139"/>
    </location>
</feature>
<dbReference type="Gene3D" id="3.30.1330.60">
    <property type="entry name" value="OmpA-like domain"/>
    <property type="match status" value="1"/>
</dbReference>
<comment type="caution">
    <text evidence="4">The sequence shown here is derived from an EMBL/GenBank/DDBJ whole genome shotgun (WGS) entry which is preliminary data.</text>
</comment>
<dbReference type="RefSeq" id="WP_100678728.1">
    <property type="nucleotide sequence ID" value="NZ_NIPO01000001.1"/>
</dbReference>
<accession>A0A2M9R8I4</accession>
<evidence type="ECO:0000256" key="1">
    <source>
        <dbReference type="PROSITE-ProRule" id="PRU00473"/>
    </source>
</evidence>
<sequence length="293" mass="32969">MIKRIIVAGLLITTMSSCVSRRLYNELNDKYEQCNNRMDLIQSEYDQLVARNNDLENSSTDLRELYNQVSKERDELQNKYKQLEKNYNDLESTSAEAIQSEIERLNHLKGTLDERTQRVNELEGKLNGMNESLNRLKESLSDALYSFEGKGLTVEQKDGKVYVSMENKLLFPSGSWTVSSQGREAVEELAKVLANNPEIAILIEGHTDTDKITGNLGGGITNNWDLSTKRATAIVNILEENPSIVRKNLTAAGRSEFAPIASNNTTDGKAKNRRIEVVLTPNLDEINKLLSEL</sequence>
<dbReference type="SUPFAM" id="SSF103088">
    <property type="entry name" value="OmpA-like"/>
    <property type="match status" value="1"/>
</dbReference>
<dbReference type="PANTHER" id="PTHR30329:SF21">
    <property type="entry name" value="LIPOPROTEIN YIAD-RELATED"/>
    <property type="match status" value="1"/>
</dbReference>
<keyword evidence="2" id="KW-0175">Coiled coil</keyword>
<dbReference type="Gene3D" id="1.20.120.330">
    <property type="entry name" value="Nucleotidyltransferases domain 2"/>
    <property type="match status" value="1"/>
</dbReference>
<dbReference type="Proteomes" id="UP000231960">
    <property type="component" value="Unassembled WGS sequence"/>
</dbReference>
<dbReference type="PROSITE" id="PS51257">
    <property type="entry name" value="PROKAR_LIPOPROTEIN"/>
    <property type="match status" value="1"/>
</dbReference>
<evidence type="ECO:0000313" key="5">
    <source>
        <dbReference type="Proteomes" id="UP000231960"/>
    </source>
</evidence>
<dbReference type="PROSITE" id="PS51123">
    <property type="entry name" value="OMPA_2"/>
    <property type="match status" value="1"/>
</dbReference>
<keyword evidence="5" id="KW-1185">Reference proteome</keyword>
<evidence type="ECO:0000256" key="2">
    <source>
        <dbReference type="SAM" id="Coils"/>
    </source>
</evidence>
<name>A0A2M9R8I4_9FLAO</name>
<protein>
    <submittedName>
        <fullName evidence="4">Cell envelope biogenesis protein OmpA</fullName>
    </submittedName>
</protein>
<dbReference type="PANTHER" id="PTHR30329">
    <property type="entry name" value="STATOR ELEMENT OF FLAGELLAR MOTOR COMPLEX"/>
    <property type="match status" value="1"/>
</dbReference>
<evidence type="ECO:0000259" key="3">
    <source>
        <dbReference type="PROSITE" id="PS51123"/>
    </source>
</evidence>
<dbReference type="GO" id="GO:0016020">
    <property type="term" value="C:membrane"/>
    <property type="evidence" value="ECO:0007669"/>
    <property type="project" value="UniProtKB-UniRule"/>
</dbReference>
<gene>
    <name evidence="4" type="ORF">CDL10_10380</name>
</gene>
<dbReference type="OrthoDB" id="9815217at2"/>
<feature type="domain" description="OmpA-like" evidence="3">
    <location>
        <begin position="158"/>
        <end position="283"/>
    </location>
</feature>
<dbReference type="Pfam" id="PF00691">
    <property type="entry name" value="OmpA"/>
    <property type="match status" value="1"/>
</dbReference>
<dbReference type="CDD" id="cd07185">
    <property type="entry name" value="OmpA_C-like"/>
    <property type="match status" value="1"/>
</dbReference>
<dbReference type="InterPro" id="IPR006665">
    <property type="entry name" value="OmpA-like"/>
</dbReference>
<dbReference type="AlphaFoldDB" id="A0A2M9R8I4"/>
<organism evidence="4 5">
    <name type="scientific">Avrilella dinanensis</name>
    <dbReference type="NCBI Taxonomy" id="2008672"/>
    <lineage>
        <taxon>Bacteria</taxon>
        <taxon>Pseudomonadati</taxon>
        <taxon>Bacteroidota</taxon>
        <taxon>Flavobacteriia</taxon>
        <taxon>Flavobacteriales</taxon>
        <taxon>Flavobacteriaceae</taxon>
        <taxon>Avrilella</taxon>
    </lineage>
</organism>
<dbReference type="InterPro" id="IPR050330">
    <property type="entry name" value="Bact_OuterMem_StrucFunc"/>
</dbReference>
<proteinExistence type="predicted"/>
<dbReference type="InterPro" id="IPR036737">
    <property type="entry name" value="OmpA-like_sf"/>
</dbReference>
<dbReference type="SUPFAM" id="SSF57997">
    <property type="entry name" value="Tropomyosin"/>
    <property type="match status" value="1"/>
</dbReference>
<reference evidence="4 5" key="1">
    <citation type="submission" date="2017-06" db="EMBL/GenBank/DDBJ databases">
        <title>Description of Avrilella dinanensis gen. nov. sp. nov.</title>
        <authorList>
            <person name="Leyer C."/>
            <person name="Sassi M."/>
            <person name="Minet J."/>
            <person name="Kayal S."/>
            <person name="Cattoir V."/>
        </authorList>
    </citation>
    <scope>NUCLEOTIDE SEQUENCE [LARGE SCALE GENOMIC DNA]</scope>
    <source>
        <strain evidence="4 5">UR159</strain>
    </source>
</reference>
<dbReference type="EMBL" id="NIPO01000001">
    <property type="protein sequence ID" value="PJR05169.1"/>
    <property type="molecule type" value="Genomic_DNA"/>
</dbReference>
<evidence type="ECO:0000313" key="4">
    <source>
        <dbReference type="EMBL" id="PJR05169.1"/>
    </source>
</evidence>